<reference evidence="3 4" key="1">
    <citation type="submission" date="2017-06" db="EMBL/GenBank/DDBJ databases">
        <title>Cultured bacterium strain Saccharothrix yanglingensis Hhs.015.</title>
        <authorList>
            <person name="Xia Y."/>
        </authorList>
    </citation>
    <scope>NUCLEOTIDE SEQUENCE [LARGE SCALE GENOMIC DNA]</scope>
    <source>
        <strain evidence="3 4">Hhs.015</strain>
    </source>
</reference>
<sequence length="314" mass="33579">MDPRQAPLTHRTNHRPKETNVPPHNPLLSAALDTAARGWPVFPLVPGGKRPAVRDWEQRATTDPARIHRCWNHGPAYNIGLATGPAGLVVVDLDVAKPDKPDPDGFRHGLEVLALLADNTDQELPADTRTVSTASGGRHLYFTASAGVEYRNTAGKAGRLIDSRAHGGYVVAPGSTVDGRGYQLVHDAPPAPLPTWLGELLRPAPLPPPPAEPIRLRVPANDRRGRYLRAAIDAEVARVEGATSGQRNFALYCAAQALGQLVAGGALTDDEVRDALMRAAAGHIAVNAYTHHTAEQTITSGLRDGARRPRRLAA</sequence>
<protein>
    <submittedName>
        <fullName evidence="3">DNA primase</fullName>
    </submittedName>
</protein>
<gene>
    <name evidence="3" type="ORF">CKY47_18940</name>
</gene>
<dbReference type="Proteomes" id="UP001225605">
    <property type="component" value="Unassembled WGS sequence"/>
</dbReference>
<name>A0ABU0X1V9_9PSEU</name>
<dbReference type="InterPro" id="IPR015330">
    <property type="entry name" value="DNA_primase/pol_bifunc_N"/>
</dbReference>
<feature type="region of interest" description="Disordered" evidence="1">
    <location>
        <begin position="1"/>
        <end position="25"/>
    </location>
</feature>
<dbReference type="SUPFAM" id="SSF56747">
    <property type="entry name" value="Prim-pol domain"/>
    <property type="match status" value="1"/>
</dbReference>
<keyword evidence="4" id="KW-1185">Reference proteome</keyword>
<dbReference type="CDD" id="cd04859">
    <property type="entry name" value="Prim_Pol"/>
    <property type="match status" value="1"/>
</dbReference>
<evidence type="ECO:0000313" key="3">
    <source>
        <dbReference type="EMBL" id="MDQ2586026.1"/>
    </source>
</evidence>
<accession>A0ABU0X1V9</accession>
<dbReference type="SMART" id="SM00943">
    <property type="entry name" value="Prim-Pol"/>
    <property type="match status" value="1"/>
</dbReference>
<evidence type="ECO:0000313" key="4">
    <source>
        <dbReference type="Proteomes" id="UP001225605"/>
    </source>
</evidence>
<dbReference type="Pfam" id="PF09250">
    <property type="entry name" value="Prim-Pol"/>
    <property type="match status" value="1"/>
</dbReference>
<comment type="caution">
    <text evidence="3">The sequence shown here is derived from an EMBL/GenBank/DDBJ whole genome shotgun (WGS) entry which is preliminary data.</text>
</comment>
<dbReference type="EMBL" id="NSDM01000008">
    <property type="protein sequence ID" value="MDQ2586026.1"/>
    <property type="molecule type" value="Genomic_DNA"/>
</dbReference>
<evidence type="ECO:0000259" key="2">
    <source>
        <dbReference type="SMART" id="SM00943"/>
    </source>
</evidence>
<evidence type="ECO:0000256" key="1">
    <source>
        <dbReference type="SAM" id="MobiDB-lite"/>
    </source>
</evidence>
<proteinExistence type="predicted"/>
<feature type="domain" description="DNA primase/polymerase bifunctional N-terminal" evidence="2">
    <location>
        <begin position="31"/>
        <end position="197"/>
    </location>
</feature>
<organism evidence="3 4">
    <name type="scientific">Saccharothrix yanglingensis</name>
    <dbReference type="NCBI Taxonomy" id="659496"/>
    <lineage>
        <taxon>Bacteria</taxon>
        <taxon>Bacillati</taxon>
        <taxon>Actinomycetota</taxon>
        <taxon>Actinomycetes</taxon>
        <taxon>Pseudonocardiales</taxon>
        <taxon>Pseudonocardiaceae</taxon>
        <taxon>Saccharothrix</taxon>
    </lineage>
</organism>